<evidence type="ECO:0000313" key="9">
    <source>
        <dbReference type="EMBL" id="KAF2229604.1"/>
    </source>
</evidence>
<evidence type="ECO:0000256" key="3">
    <source>
        <dbReference type="ARBA" id="ARBA00022729"/>
    </source>
</evidence>
<name>A0A6A6GV04_VIRVR</name>
<dbReference type="Pfam" id="PF22244">
    <property type="entry name" value="GCE_fung"/>
    <property type="match status" value="1"/>
</dbReference>
<evidence type="ECO:0000256" key="1">
    <source>
        <dbReference type="ARBA" id="ARBA00010092"/>
    </source>
</evidence>
<sequence length="369" mass="40000">MVIVGYGVPSQCSELPSDFSLVNQTYVLPDPFQLLDAGRVTNQSDWQCRAEQIRALFQKYELGDKPPQPSTFTPTFANKALTINAGVGSKTISFSVPITYPTSGKAPYPAVIVYDAPSIPIPSNVAVITLNIDNIAQQNDQSSRGVGLFYDLYGKNATAGALMAWAWAVSRVVDSLEMLPAAQINPEKLAVTGCSRNGKGAIVAGAFDERIALTIPQESGSGGDACWRTSRDMLVNQNLATQTANEIVGENVWFSTAFNQFAATNYTVGLLPVDHHELAGLVAPRGLYSTENVGFLWLGDFSNLECMTAANKIYQALGATDHQGFSQDGPHDHCSFPNDQISEINAFFNRFLLDEQVNTSIFRTSRPKA</sequence>
<keyword evidence="4" id="KW-0378">Hydrolase</keyword>
<proteinExistence type="inferred from homology"/>
<reference evidence="9" key="1">
    <citation type="journal article" date="2020" name="Stud. Mycol.">
        <title>101 Dothideomycetes genomes: a test case for predicting lifestyles and emergence of pathogens.</title>
        <authorList>
            <person name="Haridas S."/>
            <person name="Albert R."/>
            <person name="Binder M."/>
            <person name="Bloem J."/>
            <person name="Labutti K."/>
            <person name="Salamov A."/>
            <person name="Andreopoulos B."/>
            <person name="Baker S."/>
            <person name="Barry K."/>
            <person name="Bills G."/>
            <person name="Bluhm B."/>
            <person name="Cannon C."/>
            <person name="Castanera R."/>
            <person name="Culley D."/>
            <person name="Daum C."/>
            <person name="Ezra D."/>
            <person name="Gonzalez J."/>
            <person name="Henrissat B."/>
            <person name="Kuo A."/>
            <person name="Liang C."/>
            <person name="Lipzen A."/>
            <person name="Lutzoni F."/>
            <person name="Magnuson J."/>
            <person name="Mondo S."/>
            <person name="Nolan M."/>
            <person name="Ohm R."/>
            <person name="Pangilinan J."/>
            <person name="Park H.-J."/>
            <person name="Ramirez L."/>
            <person name="Alfaro M."/>
            <person name="Sun H."/>
            <person name="Tritt A."/>
            <person name="Yoshinaga Y."/>
            <person name="Zwiers L.-H."/>
            <person name="Turgeon B."/>
            <person name="Goodwin S."/>
            <person name="Spatafora J."/>
            <person name="Crous P."/>
            <person name="Grigoriev I."/>
        </authorList>
    </citation>
    <scope>NUCLEOTIDE SEQUENCE</scope>
    <source>
        <strain evidence="9">Tuck. ex Michener</strain>
    </source>
</reference>
<dbReference type="GO" id="GO:0052689">
    <property type="term" value="F:carboxylic ester hydrolase activity"/>
    <property type="evidence" value="ECO:0007669"/>
    <property type="project" value="UniProtKB-KW"/>
</dbReference>
<evidence type="ECO:0000256" key="5">
    <source>
        <dbReference type="ARBA" id="ARBA00023185"/>
    </source>
</evidence>
<dbReference type="EC" id="3.1.1.117" evidence="7"/>
<dbReference type="GO" id="GO:0046274">
    <property type="term" value="P:lignin catabolic process"/>
    <property type="evidence" value="ECO:0007669"/>
    <property type="project" value="UniProtKB-KW"/>
</dbReference>
<dbReference type="EMBL" id="ML991859">
    <property type="protein sequence ID" value="KAF2229604.1"/>
    <property type="molecule type" value="Genomic_DNA"/>
</dbReference>
<evidence type="ECO:0000256" key="6">
    <source>
        <dbReference type="ARBA" id="ARBA00024511"/>
    </source>
</evidence>
<comment type="similarity">
    <text evidence="1">Belongs to the carbohydrate esterase 15 (CE15) family.</text>
</comment>
<dbReference type="OrthoDB" id="3781271at2759"/>
<accession>A0A6A6GV04</accession>
<organism evidence="9 10">
    <name type="scientific">Viridothelium virens</name>
    <name type="common">Speckled blister lichen</name>
    <name type="synonym">Trypethelium virens</name>
    <dbReference type="NCBI Taxonomy" id="1048519"/>
    <lineage>
        <taxon>Eukaryota</taxon>
        <taxon>Fungi</taxon>
        <taxon>Dikarya</taxon>
        <taxon>Ascomycota</taxon>
        <taxon>Pezizomycotina</taxon>
        <taxon>Dothideomycetes</taxon>
        <taxon>Dothideomycetes incertae sedis</taxon>
        <taxon>Trypetheliales</taxon>
        <taxon>Trypetheliaceae</taxon>
        <taxon>Viridothelium</taxon>
    </lineage>
</organism>
<evidence type="ECO:0000259" key="8">
    <source>
        <dbReference type="Pfam" id="PF22244"/>
    </source>
</evidence>
<evidence type="ECO:0000256" key="2">
    <source>
        <dbReference type="ARBA" id="ARBA00022487"/>
    </source>
</evidence>
<dbReference type="AlphaFoldDB" id="A0A6A6GV04"/>
<feature type="domain" description="4-O-methyl-glucuronoyl methylesterase-like" evidence="8">
    <location>
        <begin position="83"/>
        <end position="318"/>
    </location>
</feature>
<keyword evidence="3" id="KW-0732">Signal</keyword>
<evidence type="ECO:0000256" key="7">
    <source>
        <dbReference type="ARBA" id="ARBA00026105"/>
    </source>
</evidence>
<protein>
    <recommendedName>
        <fullName evidence="7">(4-O-methyl)-D-glucuronate--lignin esterase</fullName>
        <ecNumber evidence="7">3.1.1.117</ecNumber>
    </recommendedName>
</protein>
<dbReference type="Gene3D" id="3.40.50.1820">
    <property type="entry name" value="alpha/beta hydrolase"/>
    <property type="match status" value="1"/>
</dbReference>
<dbReference type="SUPFAM" id="SSF53474">
    <property type="entry name" value="alpha/beta-Hydrolases"/>
    <property type="match status" value="1"/>
</dbReference>
<comment type="catalytic activity">
    <reaction evidence="6">
        <text>a 4-O-methyl-alpha-D-glucuronosyl ester derivative + H2O = 4-O-methyl-alpha-D-glucuronate derivative + an alcohol + H(+)</text>
        <dbReference type="Rhea" id="RHEA:67452"/>
        <dbReference type="ChEBI" id="CHEBI:15377"/>
        <dbReference type="ChEBI" id="CHEBI:15378"/>
        <dbReference type="ChEBI" id="CHEBI:30879"/>
        <dbReference type="ChEBI" id="CHEBI:171667"/>
        <dbReference type="ChEBI" id="CHEBI:171668"/>
        <dbReference type="EC" id="3.1.1.117"/>
    </reaction>
    <physiologicalReaction direction="left-to-right" evidence="6">
        <dbReference type="Rhea" id="RHEA:67453"/>
    </physiologicalReaction>
</comment>
<dbReference type="InterPro" id="IPR029058">
    <property type="entry name" value="AB_hydrolase_fold"/>
</dbReference>
<evidence type="ECO:0000313" key="10">
    <source>
        <dbReference type="Proteomes" id="UP000800092"/>
    </source>
</evidence>
<dbReference type="Proteomes" id="UP000800092">
    <property type="component" value="Unassembled WGS sequence"/>
</dbReference>
<evidence type="ECO:0000256" key="4">
    <source>
        <dbReference type="ARBA" id="ARBA00022801"/>
    </source>
</evidence>
<keyword evidence="2" id="KW-0719">Serine esterase</keyword>
<gene>
    <name evidence="9" type="ORF">EV356DRAFT_562005</name>
</gene>
<keyword evidence="10" id="KW-1185">Reference proteome</keyword>
<keyword evidence="5" id="KW-0439">Lignin degradation</keyword>
<dbReference type="InterPro" id="IPR054579">
    <property type="entry name" value="GCE-like_dom"/>
</dbReference>